<feature type="region of interest" description="Disordered" evidence="1">
    <location>
        <begin position="75"/>
        <end position="178"/>
    </location>
</feature>
<keyword evidence="2" id="KW-0808">Transferase</keyword>
<reference evidence="2" key="2">
    <citation type="journal article" date="2014" name="ISME J.">
        <title>Microbial stratification in low pH oxic and suboxic macroscopic growths along an acid mine drainage.</title>
        <authorList>
            <person name="Mendez-Garcia C."/>
            <person name="Mesa V."/>
            <person name="Sprenger R.R."/>
            <person name="Richter M."/>
            <person name="Diez M.S."/>
            <person name="Solano J."/>
            <person name="Bargiela R."/>
            <person name="Golyshina O.V."/>
            <person name="Manteca A."/>
            <person name="Ramos J.L."/>
            <person name="Gallego J.R."/>
            <person name="Llorente I."/>
            <person name="Martins Dos Santos V.A."/>
            <person name="Jensen O.N."/>
            <person name="Pelaez A.I."/>
            <person name="Sanchez J."/>
            <person name="Ferrer M."/>
        </authorList>
    </citation>
    <scope>NUCLEOTIDE SEQUENCE</scope>
</reference>
<sequence length="178" mass="18602">MEANAIQETLSPLALPSRRYVLSLGSIEPRKNLPRLLEAWGKILPTLPEDVWLVVAGGRNARVFAAAETAEKLGVRSEELEAGDGGSSPQRHPDSNSYALGIGTGYTTSDGFTTEAGEGSGGTGDPQISQISQINDGGTSTNNEQRTTNSGGDPSRRAGINFGGKDDEFHTEVAEGSG</sequence>
<evidence type="ECO:0000313" key="2">
    <source>
        <dbReference type="EMBL" id="EQD30031.1"/>
    </source>
</evidence>
<dbReference type="EMBL" id="AUZX01015046">
    <property type="protein sequence ID" value="EQD30031.1"/>
    <property type="molecule type" value="Genomic_DNA"/>
</dbReference>
<dbReference type="Gene3D" id="3.40.50.2000">
    <property type="entry name" value="Glycogen Phosphorylase B"/>
    <property type="match status" value="1"/>
</dbReference>
<gene>
    <name evidence="2" type="ORF">B1A_20394</name>
</gene>
<keyword evidence="2" id="KW-0328">Glycosyltransferase</keyword>
<feature type="non-terminal residue" evidence="2">
    <location>
        <position position="178"/>
    </location>
</feature>
<dbReference type="EC" id="2.4.-.-" evidence="2"/>
<organism evidence="2">
    <name type="scientific">mine drainage metagenome</name>
    <dbReference type="NCBI Taxonomy" id="410659"/>
    <lineage>
        <taxon>unclassified sequences</taxon>
        <taxon>metagenomes</taxon>
        <taxon>ecological metagenomes</taxon>
    </lineage>
</organism>
<comment type="caution">
    <text evidence="2">The sequence shown here is derived from an EMBL/GenBank/DDBJ whole genome shotgun (WGS) entry which is preliminary data.</text>
</comment>
<dbReference type="SUPFAM" id="SSF53756">
    <property type="entry name" value="UDP-Glycosyltransferase/glycogen phosphorylase"/>
    <property type="match status" value="1"/>
</dbReference>
<accession>T0Y4N0</accession>
<dbReference type="AlphaFoldDB" id="T0Y4N0"/>
<evidence type="ECO:0000256" key="1">
    <source>
        <dbReference type="SAM" id="MobiDB-lite"/>
    </source>
</evidence>
<reference evidence="2" key="1">
    <citation type="submission" date="2013-08" db="EMBL/GenBank/DDBJ databases">
        <authorList>
            <person name="Mendez C."/>
            <person name="Richter M."/>
            <person name="Ferrer M."/>
            <person name="Sanchez J."/>
        </authorList>
    </citation>
    <scope>NUCLEOTIDE SEQUENCE</scope>
</reference>
<proteinExistence type="predicted"/>
<protein>
    <submittedName>
        <fullName evidence="2">Glycosyl transferase, group 1 domain protein</fullName>
        <ecNumber evidence="2">2.4.-.-</ecNumber>
    </submittedName>
</protein>
<feature type="compositionally biased region" description="Polar residues" evidence="1">
    <location>
        <begin position="126"/>
        <end position="152"/>
    </location>
</feature>
<name>T0Y4N0_9ZZZZ</name>
<feature type="compositionally biased region" description="Polar residues" evidence="1">
    <location>
        <begin position="87"/>
        <end position="98"/>
    </location>
</feature>
<feature type="compositionally biased region" description="Basic and acidic residues" evidence="1">
    <location>
        <begin position="164"/>
        <end position="178"/>
    </location>
</feature>
<dbReference type="GO" id="GO:0016757">
    <property type="term" value="F:glycosyltransferase activity"/>
    <property type="evidence" value="ECO:0007669"/>
    <property type="project" value="UniProtKB-KW"/>
</dbReference>